<evidence type="ECO:0000313" key="1">
    <source>
        <dbReference type="EMBL" id="MDT0309681.1"/>
    </source>
</evidence>
<evidence type="ECO:0000313" key="2">
    <source>
        <dbReference type="Proteomes" id="UP001183388"/>
    </source>
</evidence>
<dbReference type="EMBL" id="JAVREN010000043">
    <property type="protein sequence ID" value="MDT0309681.1"/>
    <property type="molecule type" value="Genomic_DNA"/>
</dbReference>
<dbReference type="Proteomes" id="UP001183388">
    <property type="component" value="Unassembled WGS sequence"/>
</dbReference>
<name>A0ABU2LDN6_9ACTN</name>
<protein>
    <submittedName>
        <fullName evidence="1">Uncharacterized protein</fullName>
    </submittedName>
</protein>
<reference evidence="2" key="1">
    <citation type="submission" date="2023-07" db="EMBL/GenBank/DDBJ databases">
        <title>30 novel species of actinomycetes from the DSMZ collection.</title>
        <authorList>
            <person name="Nouioui I."/>
        </authorList>
    </citation>
    <scope>NUCLEOTIDE SEQUENCE [LARGE SCALE GENOMIC DNA]</scope>
    <source>
        <strain evidence="2">DSM 44917</strain>
    </source>
</reference>
<dbReference type="RefSeq" id="WP_311632643.1">
    <property type="nucleotide sequence ID" value="NZ_JAVREN010000043.1"/>
</dbReference>
<organism evidence="1 2">
    <name type="scientific">Streptomyces boetiae</name>
    <dbReference type="NCBI Taxonomy" id="3075541"/>
    <lineage>
        <taxon>Bacteria</taxon>
        <taxon>Bacillati</taxon>
        <taxon>Actinomycetota</taxon>
        <taxon>Actinomycetes</taxon>
        <taxon>Kitasatosporales</taxon>
        <taxon>Streptomycetaceae</taxon>
        <taxon>Streptomyces</taxon>
    </lineage>
</organism>
<gene>
    <name evidence="1" type="ORF">RM780_22370</name>
</gene>
<comment type="caution">
    <text evidence="1">The sequence shown here is derived from an EMBL/GenBank/DDBJ whole genome shotgun (WGS) entry which is preliminary data.</text>
</comment>
<sequence>MAAPTVQAPWPAPGSSLALLIEPYIFTQDDLLSTDKFIAQAKDRGIRISLDLLQVLHSERLLLPLYRVSDTPAAGRQIAIADPGTFDTRFQVFRAASEGRLRDPAEEGYAAAWPHVRPSDEPQRGWWNGFVYSSWQLLDLPRLLRRHQNLHFERPPWPVERRKDMMQHRRQMLALSALSTQYLPSVLGRVRFSNPKEEEPLRRYRTGAEVLDTLHRVGFDPADLRGAAERFLFDAHSDPLHKWLPILRHASYRAWSQLRGEPLQAMWRRVAAEILLRAHEDLTTSGVLDPLPDLTGTTWWTVQHDRLTQRHVEATTLERALADFGLSPHPKVILLVEGETELYHVTRLLEELGVNRPQDVRVQRTKGSKINAHLIARYGVTPRVGRRLSDRWLLDATPTALVIAMDPENHFATQADRDKVRRDLQDAIREEVRYQDADIGQDFLDYLVQIRVWGEDKYELANFTDDELVAAITTLATRQGNPRVTAADWEHNARTYLAEARSKHLDIKAPLGRLGMREEKVALAGLLWPTLLAKAEAEYAADDITTPVVQLIADVLAVRGRIAGVRALVGPEVSDV</sequence>
<keyword evidence="2" id="KW-1185">Reference proteome</keyword>
<proteinExistence type="predicted"/>
<accession>A0ABU2LDN6</accession>